<dbReference type="NCBIfam" id="NF038039">
    <property type="entry name" value="WGxxGxxG-CTERM"/>
    <property type="match status" value="1"/>
</dbReference>
<evidence type="ECO:0008006" key="5">
    <source>
        <dbReference type="Google" id="ProtNLM"/>
    </source>
</evidence>
<dbReference type="EMBL" id="JAUSSU010000010">
    <property type="protein sequence ID" value="MDQ0115439.1"/>
    <property type="molecule type" value="Genomic_DNA"/>
</dbReference>
<dbReference type="NCBIfam" id="NF041742">
    <property type="entry name" value="WGxxGxxG_fam"/>
    <property type="match status" value="1"/>
</dbReference>
<evidence type="ECO:0000256" key="1">
    <source>
        <dbReference type="SAM" id="Phobius"/>
    </source>
</evidence>
<protein>
    <recommendedName>
        <fullName evidence="5">WGxxGxxG-CTERM domain-containing protein</fullName>
    </recommendedName>
</protein>
<name>A0ABT9UAG3_PAEHA</name>
<keyword evidence="1" id="KW-1133">Transmembrane helix</keyword>
<dbReference type="RefSeq" id="WP_307207062.1">
    <property type="nucleotide sequence ID" value="NZ_JAUSST010000003.1"/>
</dbReference>
<evidence type="ECO:0000313" key="4">
    <source>
        <dbReference type="Proteomes" id="UP001229346"/>
    </source>
</evidence>
<feature type="chain" id="PRO_5046156499" description="WGxxGxxG-CTERM domain-containing protein" evidence="2">
    <location>
        <begin position="25"/>
        <end position="113"/>
    </location>
</feature>
<reference evidence="3 4" key="1">
    <citation type="submission" date="2023-07" db="EMBL/GenBank/DDBJ databases">
        <title>Sorghum-associated microbial communities from plants grown in Nebraska, USA.</title>
        <authorList>
            <person name="Schachtman D."/>
        </authorList>
    </citation>
    <scope>NUCLEOTIDE SEQUENCE [LARGE SCALE GENOMIC DNA]</scope>
    <source>
        <strain evidence="3 4">CC482</strain>
    </source>
</reference>
<evidence type="ECO:0000313" key="3">
    <source>
        <dbReference type="EMBL" id="MDQ0115439.1"/>
    </source>
</evidence>
<proteinExistence type="predicted"/>
<gene>
    <name evidence="3" type="ORF">J2T15_004897</name>
</gene>
<keyword evidence="4" id="KW-1185">Reference proteome</keyword>
<comment type="caution">
    <text evidence="3">The sequence shown here is derived from an EMBL/GenBank/DDBJ whole genome shotgun (WGS) entry which is preliminary data.</text>
</comment>
<keyword evidence="1" id="KW-0472">Membrane</keyword>
<organism evidence="3 4">
    <name type="scientific">Paenibacillus harenae</name>
    <dbReference type="NCBI Taxonomy" id="306543"/>
    <lineage>
        <taxon>Bacteria</taxon>
        <taxon>Bacillati</taxon>
        <taxon>Bacillota</taxon>
        <taxon>Bacilli</taxon>
        <taxon>Bacillales</taxon>
        <taxon>Paenibacillaceae</taxon>
        <taxon>Paenibacillus</taxon>
    </lineage>
</organism>
<accession>A0ABT9UAG3</accession>
<dbReference type="Proteomes" id="UP001229346">
    <property type="component" value="Unassembled WGS sequence"/>
</dbReference>
<keyword evidence="2" id="KW-0732">Signal</keyword>
<evidence type="ECO:0000256" key="2">
    <source>
        <dbReference type="SAM" id="SignalP"/>
    </source>
</evidence>
<sequence length="113" mass="12579">MKKWLTIFSVLACLMLFTAVPAFADNNMNRANNTPGDEIRNDVNTGINRTNRALGTDINRLDNGNTVNGNNYRTNNYRATAADDDGFDWGWLGLIGLIGLAGMRGRERDRDRA</sequence>
<feature type="transmembrane region" description="Helical" evidence="1">
    <location>
        <begin position="86"/>
        <end position="103"/>
    </location>
</feature>
<keyword evidence="1" id="KW-0812">Transmembrane</keyword>
<feature type="signal peptide" evidence="2">
    <location>
        <begin position="1"/>
        <end position="24"/>
    </location>
</feature>